<dbReference type="OrthoDB" id="6430750at2759"/>
<dbReference type="Proteomes" id="UP000499080">
    <property type="component" value="Unassembled WGS sequence"/>
</dbReference>
<keyword evidence="5" id="KW-0255">Endonuclease</keyword>
<dbReference type="PANTHER" id="PTHR37984:SF5">
    <property type="entry name" value="PROTEIN NYNRIN-LIKE"/>
    <property type="match status" value="1"/>
</dbReference>
<dbReference type="InterPro" id="IPR043128">
    <property type="entry name" value="Rev_trsase/Diguanyl_cyclase"/>
</dbReference>
<dbReference type="Pfam" id="PF17917">
    <property type="entry name" value="RT_RNaseH"/>
    <property type="match status" value="1"/>
</dbReference>
<dbReference type="EC" id="2.7.7.49" evidence="1"/>
<keyword evidence="2" id="KW-0808">Transferase</keyword>
<keyword evidence="4" id="KW-0540">Nuclease</keyword>
<dbReference type="InterPro" id="IPR041373">
    <property type="entry name" value="RT_RNaseH"/>
</dbReference>
<evidence type="ECO:0000256" key="2">
    <source>
        <dbReference type="ARBA" id="ARBA00022679"/>
    </source>
</evidence>
<dbReference type="CDD" id="cd01647">
    <property type="entry name" value="RT_LTR"/>
    <property type="match status" value="1"/>
</dbReference>
<dbReference type="InterPro" id="IPR043502">
    <property type="entry name" value="DNA/RNA_pol_sf"/>
</dbReference>
<dbReference type="Gene3D" id="3.30.70.270">
    <property type="match status" value="2"/>
</dbReference>
<dbReference type="Gene3D" id="3.10.10.10">
    <property type="entry name" value="HIV Type 1 Reverse Transcriptase, subunit A, domain 1"/>
    <property type="match status" value="1"/>
</dbReference>
<feature type="domain" description="Reverse transcriptase" evidence="8">
    <location>
        <begin position="210"/>
        <end position="388"/>
    </location>
</feature>
<keyword evidence="10" id="KW-1185">Reference proteome</keyword>
<evidence type="ECO:0000256" key="5">
    <source>
        <dbReference type="ARBA" id="ARBA00022759"/>
    </source>
</evidence>
<dbReference type="SUPFAM" id="SSF56672">
    <property type="entry name" value="DNA/RNA polymerases"/>
    <property type="match status" value="1"/>
</dbReference>
<name>A0A4Y2CMW2_ARAVE</name>
<dbReference type="Pfam" id="PF00078">
    <property type="entry name" value="RVT_1"/>
    <property type="match status" value="1"/>
</dbReference>
<sequence length="603" mass="68952">MYGREARGLLAILKSSWAGEGHLPTNVTPSAVDYLQEMKIKMEKAAEKASLVAADKQKSYSEYFNKRSSVRAYNIGEQVVLLIPDSSNKLYARWTGPGEIVEHHPPHSYKVRLADGTVRHVHVNKIRKYHPRFLAVGVIFEEDHDFGEINPTPNTSDVDSRELCEKINLNHLSDEQRNNLCGLLLRRNELFTGKMKVAKDKVDEQIDELLALDLIEKSDAEIAYPIVCVNKKDGSIRLCVDYRALNAVTVSDDFPMEEAVDLIQSIGKANVITTLDLLKGYWAIPMDLECKELTSFKTHRQQYQFKVMSFGLKNASATFQRVINRALSQYRNFSRAYIDDIAVYSENWEEHMIHLETILCKLRELNFAVNLKKCSFERPHVKYLGHVIGSGRHQPDPDKTNTIVNLPEPKTKKELRSVLGLCNYYREYIPSYSEIVYPLTGLTKKKVPDNIPWTKEHDLTFDRLKRALVEAPSLYTPRPDQPFIVHSDASQIGVAACLSQRAGEKCCPIAYASQKLTRCQQSWSTIEREAFAIVWCLKKFEVWVYGSEIEFYTDHNPLPFLTKGAPQSARLQRWAFALQRYNITIKHFPGAKMPHADALSRLV</sequence>
<dbReference type="EMBL" id="BGPR01000217">
    <property type="protein sequence ID" value="GBM05693.1"/>
    <property type="molecule type" value="Genomic_DNA"/>
</dbReference>
<accession>A0A4Y2CMW2</accession>
<evidence type="ECO:0000313" key="9">
    <source>
        <dbReference type="EMBL" id="GBM05693.1"/>
    </source>
</evidence>
<dbReference type="FunFam" id="3.10.20.370:FF:000001">
    <property type="entry name" value="Retrovirus-related Pol polyprotein from transposon 17.6-like protein"/>
    <property type="match status" value="1"/>
</dbReference>
<dbReference type="CDD" id="cd09274">
    <property type="entry name" value="RNase_HI_RT_Ty3"/>
    <property type="match status" value="1"/>
</dbReference>
<keyword evidence="7" id="KW-0695">RNA-directed DNA polymerase</keyword>
<dbReference type="GO" id="GO:0004519">
    <property type="term" value="F:endonuclease activity"/>
    <property type="evidence" value="ECO:0007669"/>
    <property type="project" value="UniProtKB-KW"/>
</dbReference>
<evidence type="ECO:0000256" key="7">
    <source>
        <dbReference type="ARBA" id="ARBA00022918"/>
    </source>
</evidence>
<comment type="caution">
    <text evidence="9">The sequence shown here is derived from an EMBL/GenBank/DDBJ whole genome shotgun (WGS) entry which is preliminary data.</text>
</comment>
<keyword evidence="6" id="KW-0378">Hydrolase</keyword>
<evidence type="ECO:0000313" key="10">
    <source>
        <dbReference type="Proteomes" id="UP000499080"/>
    </source>
</evidence>
<evidence type="ECO:0000256" key="3">
    <source>
        <dbReference type="ARBA" id="ARBA00022695"/>
    </source>
</evidence>
<organism evidence="9 10">
    <name type="scientific">Araneus ventricosus</name>
    <name type="common">Orbweaver spider</name>
    <name type="synonym">Epeira ventricosa</name>
    <dbReference type="NCBI Taxonomy" id="182803"/>
    <lineage>
        <taxon>Eukaryota</taxon>
        <taxon>Metazoa</taxon>
        <taxon>Ecdysozoa</taxon>
        <taxon>Arthropoda</taxon>
        <taxon>Chelicerata</taxon>
        <taxon>Arachnida</taxon>
        <taxon>Araneae</taxon>
        <taxon>Araneomorphae</taxon>
        <taxon>Entelegynae</taxon>
        <taxon>Araneoidea</taxon>
        <taxon>Araneidae</taxon>
        <taxon>Araneus</taxon>
    </lineage>
</organism>
<dbReference type="PROSITE" id="PS50878">
    <property type="entry name" value="RT_POL"/>
    <property type="match status" value="1"/>
</dbReference>
<evidence type="ECO:0000256" key="4">
    <source>
        <dbReference type="ARBA" id="ARBA00022722"/>
    </source>
</evidence>
<evidence type="ECO:0000256" key="1">
    <source>
        <dbReference type="ARBA" id="ARBA00012493"/>
    </source>
</evidence>
<dbReference type="Gene3D" id="3.10.20.370">
    <property type="match status" value="1"/>
</dbReference>
<dbReference type="PANTHER" id="PTHR37984">
    <property type="entry name" value="PROTEIN CBG26694"/>
    <property type="match status" value="1"/>
</dbReference>
<keyword evidence="3" id="KW-0548">Nucleotidyltransferase</keyword>
<dbReference type="InterPro" id="IPR000477">
    <property type="entry name" value="RT_dom"/>
</dbReference>
<dbReference type="GO" id="GO:0003964">
    <property type="term" value="F:RNA-directed DNA polymerase activity"/>
    <property type="evidence" value="ECO:0007669"/>
    <property type="project" value="UniProtKB-KW"/>
</dbReference>
<evidence type="ECO:0000256" key="6">
    <source>
        <dbReference type="ARBA" id="ARBA00022801"/>
    </source>
</evidence>
<protein>
    <recommendedName>
        <fullName evidence="1">RNA-directed DNA polymerase</fullName>
        <ecNumber evidence="1">2.7.7.49</ecNumber>
    </recommendedName>
</protein>
<evidence type="ECO:0000259" key="8">
    <source>
        <dbReference type="PROSITE" id="PS50878"/>
    </source>
</evidence>
<reference evidence="9 10" key="1">
    <citation type="journal article" date="2019" name="Sci. Rep.">
        <title>Orb-weaving spider Araneus ventricosus genome elucidates the spidroin gene catalogue.</title>
        <authorList>
            <person name="Kono N."/>
            <person name="Nakamura H."/>
            <person name="Ohtoshi R."/>
            <person name="Moran D.A.P."/>
            <person name="Shinohara A."/>
            <person name="Yoshida Y."/>
            <person name="Fujiwara M."/>
            <person name="Mori M."/>
            <person name="Tomita M."/>
            <person name="Arakawa K."/>
        </authorList>
    </citation>
    <scope>NUCLEOTIDE SEQUENCE [LARGE SCALE GENOMIC DNA]</scope>
</reference>
<dbReference type="InterPro" id="IPR050951">
    <property type="entry name" value="Retrovirus_Pol_polyprotein"/>
</dbReference>
<gene>
    <name evidence="9" type="primary">pol_4042</name>
    <name evidence="9" type="ORF">AVEN_175541_1</name>
</gene>
<proteinExistence type="predicted"/>
<dbReference type="FunFam" id="3.30.70.270:FF:000020">
    <property type="entry name" value="Transposon Tf2-6 polyprotein-like Protein"/>
    <property type="match status" value="1"/>
</dbReference>
<dbReference type="AlphaFoldDB" id="A0A4Y2CMW2"/>